<sequence>MVFPKLGECVLSTLHGSIQAESLAERAMCCEAVFGTRDEAGVFAEGGGHVHIEIGLTPIQRALRDGVAAENRRQEENFHVWRHAQEYG</sequence>
<dbReference type="EMBL" id="JACSQP010000004">
    <property type="protein sequence ID" value="MBD7957778.1"/>
    <property type="molecule type" value="Genomic_DNA"/>
</dbReference>
<proteinExistence type="predicted"/>
<evidence type="ECO:0000313" key="1">
    <source>
        <dbReference type="EMBL" id="MBD7957778.1"/>
    </source>
</evidence>
<dbReference type="RefSeq" id="WP_191718938.1">
    <property type="nucleotide sequence ID" value="NZ_JACSQP010000004.1"/>
</dbReference>
<comment type="caution">
    <text evidence="1">The sequence shown here is derived from an EMBL/GenBank/DDBJ whole genome shotgun (WGS) entry which is preliminary data.</text>
</comment>
<keyword evidence="2" id="KW-1185">Reference proteome</keyword>
<dbReference type="Proteomes" id="UP000648352">
    <property type="component" value="Unassembled WGS sequence"/>
</dbReference>
<organism evidence="1 2">
    <name type="scientific">Microbacterium pullorum</name>
    <dbReference type="NCBI Taxonomy" id="2762236"/>
    <lineage>
        <taxon>Bacteria</taxon>
        <taxon>Bacillati</taxon>
        <taxon>Actinomycetota</taxon>
        <taxon>Actinomycetes</taxon>
        <taxon>Micrococcales</taxon>
        <taxon>Microbacteriaceae</taxon>
        <taxon>Microbacterium</taxon>
    </lineage>
</organism>
<accession>A0ABR8S2Q6</accession>
<reference evidence="1 2" key="1">
    <citation type="submission" date="2020-08" db="EMBL/GenBank/DDBJ databases">
        <title>A Genomic Blueprint of the Chicken Gut Microbiome.</title>
        <authorList>
            <person name="Gilroy R."/>
            <person name="Ravi A."/>
            <person name="Getino M."/>
            <person name="Pursley I."/>
            <person name="Horton D.L."/>
            <person name="Alikhan N.-F."/>
            <person name="Baker D."/>
            <person name="Gharbi K."/>
            <person name="Hall N."/>
            <person name="Watson M."/>
            <person name="Adriaenssens E.M."/>
            <person name="Foster-Nyarko E."/>
            <person name="Jarju S."/>
            <person name="Secka A."/>
            <person name="Antonio M."/>
            <person name="Oren A."/>
            <person name="Chaudhuri R."/>
            <person name="La Ragione R.M."/>
            <person name="Hildebrand F."/>
            <person name="Pallen M.J."/>
        </authorList>
    </citation>
    <scope>NUCLEOTIDE SEQUENCE [LARGE SCALE GENOMIC DNA]</scope>
    <source>
        <strain evidence="1 2">Sa4CUA7</strain>
    </source>
</reference>
<name>A0ABR8S2Q6_9MICO</name>
<protein>
    <submittedName>
        <fullName evidence="1">Uncharacterized protein</fullName>
    </submittedName>
</protein>
<evidence type="ECO:0000313" key="2">
    <source>
        <dbReference type="Proteomes" id="UP000648352"/>
    </source>
</evidence>
<gene>
    <name evidence="1" type="ORF">H9651_09015</name>
</gene>